<evidence type="ECO:0000259" key="1">
    <source>
        <dbReference type="Pfam" id="PF00144"/>
    </source>
</evidence>
<dbReference type="STRING" id="1428644.BIV57_18960"/>
<organism evidence="3 4">
    <name type="scientific">Mangrovactinospora gilvigrisea</name>
    <dbReference type="NCBI Taxonomy" id="1428644"/>
    <lineage>
        <taxon>Bacteria</taxon>
        <taxon>Bacillati</taxon>
        <taxon>Actinomycetota</taxon>
        <taxon>Actinomycetes</taxon>
        <taxon>Kitasatosporales</taxon>
        <taxon>Streptomycetaceae</taxon>
        <taxon>Mangrovactinospora</taxon>
    </lineage>
</organism>
<name>A0A1J7C2X3_9ACTN</name>
<evidence type="ECO:0000313" key="3">
    <source>
        <dbReference type="EMBL" id="OIV35916.1"/>
    </source>
</evidence>
<accession>A0A1J7C2X3</accession>
<dbReference type="AlphaFoldDB" id="A0A1J7C2X3"/>
<keyword evidence="4" id="KW-1185">Reference proteome</keyword>
<proteinExistence type="predicted"/>
<evidence type="ECO:0000259" key="2">
    <source>
        <dbReference type="Pfam" id="PF24491"/>
    </source>
</evidence>
<sequence>MTDAAEQEFELSGATRRVLSRKLLQAQADGRAPSAVGAVGRDGELLWWDSVSCVPGHAPGRDVQYRIGSITKTFTAVLVMRLVEEGLAGLGDAVGKHLPELPDSVADATLAQLLSHTSGLTAETPSPWWERTPGTLRPALGDVLRDPVRVHAPGDVHHYSNPGFALLGAVVERHRGVPWADAVRDGITVPLGLARTAALPSRTSAGGFAVHPWADLLMKEKVQHTGVMAPAGELWSTAGDLTRFAGFLLRGDERVLGLKSLEAMRSRASGGAPGSKDSEGYGFGLQVARRDGFGGRALFGHGGSMPGFVAGLWIDPGTGVSGVAMANATSGFASASLSVDLAREVVRSGELTGDALAEWRPMPAGDADEGLLALTGVWYWGAAPMAVRLRAGRVLELGPVGGYGRASRFRPVGEREWVGEDGYYAGEPLAVVDGRLDVGSFVFTREPYGEGAPGGVDGAGWHGL</sequence>
<comment type="caution">
    <text evidence="3">The sequence shown here is derived from an EMBL/GenBank/DDBJ whole genome shotgun (WGS) entry which is preliminary data.</text>
</comment>
<dbReference type="InterPro" id="IPR056008">
    <property type="entry name" value="DUF7586"/>
</dbReference>
<dbReference type="EMBL" id="MLCF01000125">
    <property type="protein sequence ID" value="OIV35916.1"/>
    <property type="molecule type" value="Genomic_DNA"/>
</dbReference>
<evidence type="ECO:0000313" key="4">
    <source>
        <dbReference type="Proteomes" id="UP000243342"/>
    </source>
</evidence>
<evidence type="ECO:0008006" key="5">
    <source>
        <dbReference type="Google" id="ProtNLM"/>
    </source>
</evidence>
<dbReference type="SUPFAM" id="SSF56601">
    <property type="entry name" value="beta-lactamase/transpeptidase-like"/>
    <property type="match status" value="1"/>
</dbReference>
<dbReference type="PANTHER" id="PTHR46825">
    <property type="entry name" value="D-ALANYL-D-ALANINE-CARBOXYPEPTIDASE/ENDOPEPTIDASE AMPH"/>
    <property type="match status" value="1"/>
</dbReference>
<dbReference type="Pfam" id="PF00144">
    <property type="entry name" value="Beta-lactamase"/>
    <property type="match status" value="1"/>
</dbReference>
<dbReference type="InterPro" id="IPR012338">
    <property type="entry name" value="Beta-lactam/transpept-like"/>
</dbReference>
<dbReference type="Proteomes" id="UP000243342">
    <property type="component" value="Unassembled WGS sequence"/>
</dbReference>
<protein>
    <recommendedName>
        <fullName evidence="5">Serine hydrolase</fullName>
    </recommendedName>
</protein>
<dbReference type="InterPro" id="IPR050491">
    <property type="entry name" value="AmpC-like"/>
</dbReference>
<feature type="domain" description="Beta-lactamase-related" evidence="1">
    <location>
        <begin position="24"/>
        <end position="335"/>
    </location>
</feature>
<dbReference type="RefSeq" id="WP_071658109.1">
    <property type="nucleotide sequence ID" value="NZ_MLCF01000125.1"/>
</dbReference>
<dbReference type="InterPro" id="IPR001466">
    <property type="entry name" value="Beta-lactam-related"/>
</dbReference>
<dbReference type="Pfam" id="PF24491">
    <property type="entry name" value="DUF7586"/>
    <property type="match status" value="1"/>
</dbReference>
<dbReference type="Gene3D" id="3.40.710.10">
    <property type="entry name" value="DD-peptidase/beta-lactamase superfamily"/>
    <property type="match status" value="1"/>
</dbReference>
<reference evidence="3 4" key="1">
    <citation type="submission" date="2016-10" db="EMBL/GenBank/DDBJ databases">
        <title>Genome sequence of Streptomyces gilvigriseus MUSC 26.</title>
        <authorList>
            <person name="Lee L.-H."/>
            <person name="Ser H.-L."/>
        </authorList>
    </citation>
    <scope>NUCLEOTIDE SEQUENCE [LARGE SCALE GENOMIC DNA]</scope>
    <source>
        <strain evidence="3 4">MUSC 26</strain>
    </source>
</reference>
<gene>
    <name evidence="3" type="ORF">BIV57_18960</name>
</gene>
<feature type="domain" description="DUF7586" evidence="2">
    <location>
        <begin position="368"/>
        <end position="445"/>
    </location>
</feature>
<dbReference type="PANTHER" id="PTHR46825:SF7">
    <property type="entry name" value="D-ALANYL-D-ALANINE CARBOXYPEPTIDASE"/>
    <property type="match status" value="1"/>
</dbReference>